<feature type="domain" description="HPt" evidence="3">
    <location>
        <begin position="8"/>
        <end position="107"/>
    </location>
</feature>
<evidence type="ECO:0000256" key="1">
    <source>
        <dbReference type="ARBA" id="ARBA00023012"/>
    </source>
</evidence>
<organism evidence="4 5">
    <name type="scientific">Parasedimentitalea marina</name>
    <dbReference type="NCBI Taxonomy" id="2483033"/>
    <lineage>
        <taxon>Bacteria</taxon>
        <taxon>Pseudomonadati</taxon>
        <taxon>Pseudomonadota</taxon>
        <taxon>Alphaproteobacteria</taxon>
        <taxon>Rhodobacterales</taxon>
        <taxon>Paracoccaceae</taxon>
        <taxon>Parasedimentitalea</taxon>
    </lineage>
</organism>
<dbReference type="InterPro" id="IPR008207">
    <property type="entry name" value="Sig_transdc_His_kin_Hpt_dom"/>
</dbReference>
<evidence type="ECO:0000313" key="4">
    <source>
        <dbReference type="EMBL" id="AZV80046.1"/>
    </source>
</evidence>
<dbReference type="EMBL" id="CP033219">
    <property type="protein sequence ID" value="AZV80046.1"/>
    <property type="molecule type" value="Genomic_DNA"/>
</dbReference>
<dbReference type="Gene3D" id="1.20.120.160">
    <property type="entry name" value="HPT domain"/>
    <property type="match status" value="1"/>
</dbReference>
<dbReference type="GO" id="GO:0000160">
    <property type="term" value="P:phosphorelay signal transduction system"/>
    <property type="evidence" value="ECO:0007669"/>
    <property type="project" value="UniProtKB-KW"/>
</dbReference>
<keyword evidence="1" id="KW-0902">Two-component regulatory system</keyword>
<gene>
    <name evidence="4" type="ORF">EBB79_20570</name>
</gene>
<reference evidence="4 5" key="1">
    <citation type="submission" date="2018-10" db="EMBL/GenBank/DDBJ databases">
        <title>Parasedimentitalea marina sp. nov., a psychrophilic bacterium isolated from deep seawater of the New Britain Trench.</title>
        <authorList>
            <person name="Cao J."/>
        </authorList>
    </citation>
    <scope>NUCLEOTIDE SEQUENCE [LARGE SCALE GENOMIC DNA]</scope>
    <source>
        <strain evidence="4 5">W43</strain>
    </source>
</reference>
<sequence length="108" mass="12149">MIDWPRVKELREEVGAEDFGEVVDLFLEEVEEVIGKLNDNTDLTQLEQNLHFLKGSALSLGFQAFSSLCQDGERRSAQGEAETVDVPAIIAEYQSSKTIFITELPVRF</sequence>
<dbReference type="PROSITE" id="PS50894">
    <property type="entry name" value="HPT"/>
    <property type="match status" value="1"/>
</dbReference>
<dbReference type="SUPFAM" id="SSF47226">
    <property type="entry name" value="Histidine-containing phosphotransfer domain, HPT domain"/>
    <property type="match status" value="1"/>
</dbReference>
<dbReference type="Pfam" id="PF01627">
    <property type="entry name" value="Hpt"/>
    <property type="match status" value="1"/>
</dbReference>
<dbReference type="RefSeq" id="WP_127750630.1">
    <property type="nucleotide sequence ID" value="NZ_CP033219.1"/>
</dbReference>
<dbReference type="GO" id="GO:0004672">
    <property type="term" value="F:protein kinase activity"/>
    <property type="evidence" value="ECO:0007669"/>
    <property type="project" value="UniProtKB-ARBA"/>
</dbReference>
<keyword evidence="2" id="KW-0597">Phosphoprotein</keyword>
<accession>A0A3T0N7N3</accession>
<dbReference type="KEGG" id="sedi:EBB79_20570"/>
<name>A0A3T0N7N3_9RHOB</name>
<feature type="modified residue" description="Phosphohistidine" evidence="2">
    <location>
        <position position="51"/>
    </location>
</feature>
<evidence type="ECO:0000259" key="3">
    <source>
        <dbReference type="PROSITE" id="PS50894"/>
    </source>
</evidence>
<dbReference type="InterPro" id="IPR036641">
    <property type="entry name" value="HPT_dom_sf"/>
</dbReference>
<protein>
    <submittedName>
        <fullName evidence="4">Hpt domain-containing protein</fullName>
    </submittedName>
</protein>
<evidence type="ECO:0000313" key="5">
    <source>
        <dbReference type="Proteomes" id="UP000283063"/>
    </source>
</evidence>
<keyword evidence="5" id="KW-1185">Reference proteome</keyword>
<dbReference type="OrthoDB" id="7867809at2"/>
<dbReference type="AlphaFoldDB" id="A0A3T0N7N3"/>
<proteinExistence type="predicted"/>
<dbReference type="Proteomes" id="UP000283063">
    <property type="component" value="Chromosome"/>
</dbReference>
<evidence type="ECO:0000256" key="2">
    <source>
        <dbReference type="PROSITE-ProRule" id="PRU00110"/>
    </source>
</evidence>
<dbReference type="CDD" id="cd00088">
    <property type="entry name" value="HPT"/>
    <property type="match status" value="1"/>
</dbReference>